<comment type="caution">
    <text evidence="3">The sequence shown here is derived from an EMBL/GenBank/DDBJ whole genome shotgun (WGS) entry which is preliminary data.</text>
</comment>
<gene>
    <name evidence="3" type="ORF">DOO78_12135</name>
</gene>
<dbReference type="InterPro" id="IPR011763">
    <property type="entry name" value="COA_CT_C"/>
</dbReference>
<keyword evidence="4" id="KW-1185">Reference proteome</keyword>
<dbReference type="RefSeq" id="WP_111470027.1">
    <property type="nucleotide sequence ID" value="NZ_QLIX01000007.1"/>
</dbReference>
<evidence type="ECO:0000259" key="1">
    <source>
        <dbReference type="PROSITE" id="PS50980"/>
    </source>
</evidence>
<dbReference type="SUPFAM" id="SSF52096">
    <property type="entry name" value="ClpP/crotonase"/>
    <property type="match status" value="2"/>
</dbReference>
<reference evidence="4" key="1">
    <citation type="submission" date="2018-06" db="EMBL/GenBank/DDBJ databases">
        <authorList>
            <person name="Khan S.A."/>
        </authorList>
    </citation>
    <scope>NUCLEOTIDE SEQUENCE [LARGE SCALE GENOMIC DNA]</scope>
    <source>
        <strain evidence="4">DB-1506</strain>
    </source>
</reference>
<name>A0A327M8K6_9PROT</name>
<dbReference type="EMBL" id="QLIX01000007">
    <property type="protein sequence ID" value="RAI58817.1"/>
    <property type="molecule type" value="Genomic_DNA"/>
</dbReference>
<dbReference type="PANTHER" id="PTHR43842:SF2">
    <property type="entry name" value="PROPIONYL-COA CARBOXYLASE BETA CHAIN, MITOCHONDRIAL"/>
    <property type="match status" value="1"/>
</dbReference>
<evidence type="ECO:0000313" key="3">
    <source>
        <dbReference type="EMBL" id="RAI58817.1"/>
    </source>
</evidence>
<evidence type="ECO:0008006" key="5">
    <source>
        <dbReference type="Google" id="ProtNLM"/>
    </source>
</evidence>
<dbReference type="InterPro" id="IPR029045">
    <property type="entry name" value="ClpP/crotonase-like_dom_sf"/>
</dbReference>
<dbReference type="PROSITE" id="PS50980">
    <property type="entry name" value="COA_CT_NTER"/>
    <property type="match status" value="1"/>
</dbReference>
<dbReference type="GO" id="GO:0004658">
    <property type="term" value="F:propionyl-CoA carboxylase activity"/>
    <property type="evidence" value="ECO:0007669"/>
    <property type="project" value="TreeGrafter"/>
</dbReference>
<dbReference type="AlphaFoldDB" id="A0A327M8K6"/>
<dbReference type="InterPro" id="IPR051047">
    <property type="entry name" value="AccD/PCCB"/>
</dbReference>
<accession>A0A327M8K6</accession>
<dbReference type="InterPro" id="IPR011762">
    <property type="entry name" value="COA_CT_N"/>
</dbReference>
<protein>
    <recommendedName>
        <fullName evidence="5">Biotin carboxylase</fullName>
    </recommendedName>
</protein>
<sequence>MTERDGMADGEGGGQRPALQAVLQARAAILDAARPEAVAKQRRRGRWTAREAIAGLADPDSFVEYGGLVRPALAGMAGAADGLVMGMAQMGGRAVDIVAYDYTVHAGTQSANNHAKISRMLAHAEQHRLPVVCWLDGGGARPHDMKVEGRGASATFVTFARLSGLVPTIGIVPGRAFAGHANLAGMCDLLIATREACMGMAGPPLVEAALGLKLTPEEIGPAAVHAASGAVDLVVEDEAAAIAAARQYLGYFGPPAAPGEAPDPAALRDIVPESPRRAYDVRKVIQGLADRGSVLELKAGHGRAMVTALLRIEGRAVGVIANQPMFLAGAIDGPAADKAARFIQICDAFDIPLLVLCDTPGLMVGPEIEKTGLVRRSARMLTALANASIPLLTVVLRKAYGLGYYIMGSRPLHPSILLAWPTAEFGGMGLEGAASIIHRQELAAVEDPAERAMLHRRRTEELRAYNTALEVAGRFAYDDVIDPAETRGTLARVLRGLPAPPARTGRKRLIEPC</sequence>
<dbReference type="Pfam" id="PF01039">
    <property type="entry name" value="Carboxyl_trans"/>
    <property type="match status" value="1"/>
</dbReference>
<dbReference type="InterPro" id="IPR034733">
    <property type="entry name" value="AcCoA_carboxyl_beta"/>
</dbReference>
<evidence type="ECO:0000259" key="2">
    <source>
        <dbReference type="PROSITE" id="PS50989"/>
    </source>
</evidence>
<dbReference type="PANTHER" id="PTHR43842">
    <property type="entry name" value="PROPIONYL-COA CARBOXYLASE BETA CHAIN"/>
    <property type="match status" value="1"/>
</dbReference>
<dbReference type="Gene3D" id="3.90.226.10">
    <property type="entry name" value="2-enoyl-CoA Hydratase, Chain A, domain 1"/>
    <property type="match status" value="2"/>
</dbReference>
<proteinExistence type="predicted"/>
<feature type="domain" description="CoA carboxyltransferase N-terminal" evidence="1">
    <location>
        <begin position="15"/>
        <end position="265"/>
    </location>
</feature>
<feature type="domain" description="CoA carboxyltransferase C-terminal" evidence="2">
    <location>
        <begin position="258"/>
        <end position="513"/>
    </location>
</feature>
<organism evidence="3 4">
    <name type="scientific">Roseicella frigidaeris</name>
    <dbReference type="NCBI Taxonomy" id="2230885"/>
    <lineage>
        <taxon>Bacteria</taxon>
        <taxon>Pseudomonadati</taxon>
        <taxon>Pseudomonadota</taxon>
        <taxon>Alphaproteobacteria</taxon>
        <taxon>Acetobacterales</taxon>
        <taxon>Roseomonadaceae</taxon>
        <taxon>Roseicella</taxon>
    </lineage>
</organism>
<dbReference type="OrthoDB" id="9763189at2"/>
<evidence type="ECO:0000313" key="4">
    <source>
        <dbReference type="Proteomes" id="UP000249065"/>
    </source>
</evidence>
<dbReference type="PROSITE" id="PS50989">
    <property type="entry name" value="COA_CT_CTER"/>
    <property type="match status" value="1"/>
</dbReference>
<dbReference type="Proteomes" id="UP000249065">
    <property type="component" value="Unassembled WGS sequence"/>
</dbReference>